<keyword evidence="3 9" id="KW-0812">Transmembrane</keyword>
<dbReference type="Proteomes" id="UP000827092">
    <property type="component" value="Unassembled WGS sequence"/>
</dbReference>
<dbReference type="PANTHER" id="PTHR24223">
    <property type="entry name" value="ATP-BINDING CASSETTE SUB-FAMILY C"/>
    <property type="match status" value="1"/>
</dbReference>
<dbReference type="InterPro" id="IPR011527">
    <property type="entry name" value="ABC1_TM_dom"/>
</dbReference>
<reference evidence="12 13" key="1">
    <citation type="journal article" date="2022" name="Nat. Ecol. Evol.">
        <title>A masculinizing supergene underlies an exaggerated male reproductive morph in a spider.</title>
        <authorList>
            <person name="Hendrickx F."/>
            <person name="De Corte Z."/>
            <person name="Sonet G."/>
            <person name="Van Belleghem S.M."/>
            <person name="Kostlbacher S."/>
            <person name="Vangestel C."/>
        </authorList>
    </citation>
    <scope>NUCLEOTIDE SEQUENCE [LARGE SCALE GENOMIC DNA]</scope>
    <source>
        <strain evidence="12">W744_W776</strain>
    </source>
</reference>
<feature type="transmembrane region" description="Helical" evidence="9">
    <location>
        <begin position="154"/>
        <end position="181"/>
    </location>
</feature>
<evidence type="ECO:0000313" key="12">
    <source>
        <dbReference type="EMBL" id="KAG8160600.1"/>
    </source>
</evidence>
<evidence type="ECO:0000256" key="6">
    <source>
        <dbReference type="ARBA" id="ARBA00022840"/>
    </source>
</evidence>
<dbReference type="PROSITE" id="PS50893">
    <property type="entry name" value="ABC_TRANSPORTER_2"/>
    <property type="match status" value="1"/>
</dbReference>
<keyword evidence="4" id="KW-0677">Repeat</keyword>
<dbReference type="GO" id="GO:0016887">
    <property type="term" value="F:ATP hydrolysis activity"/>
    <property type="evidence" value="ECO:0007669"/>
    <property type="project" value="InterPro"/>
</dbReference>
<keyword evidence="2" id="KW-0813">Transport</keyword>
<evidence type="ECO:0000259" key="10">
    <source>
        <dbReference type="PROSITE" id="PS50893"/>
    </source>
</evidence>
<dbReference type="GO" id="GO:0012505">
    <property type="term" value="C:endomembrane system"/>
    <property type="evidence" value="ECO:0007669"/>
    <property type="project" value="UniProtKB-SubCell"/>
</dbReference>
<feature type="non-terminal residue" evidence="12">
    <location>
        <position position="1"/>
    </location>
</feature>
<protein>
    <recommendedName>
        <fullName evidence="14">MRP1</fullName>
    </recommendedName>
</protein>
<dbReference type="SUPFAM" id="SSF52540">
    <property type="entry name" value="P-loop containing nucleoside triphosphate hydrolases"/>
    <property type="match status" value="1"/>
</dbReference>
<dbReference type="Gene3D" id="1.20.1560.10">
    <property type="entry name" value="ABC transporter type 1, transmembrane domain"/>
    <property type="match status" value="1"/>
</dbReference>
<dbReference type="GO" id="GO:0016020">
    <property type="term" value="C:membrane"/>
    <property type="evidence" value="ECO:0007669"/>
    <property type="project" value="InterPro"/>
</dbReference>
<evidence type="ECO:0000256" key="5">
    <source>
        <dbReference type="ARBA" id="ARBA00022741"/>
    </source>
</evidence>
<dbReference type="InterPro" id="IPR027417">
    <property type="entry name" value="P-loop_NTPase"/>
</dbReference>
<feature type="non-terminal residue" evidence="12">
    <location>
        <position position="421"/>
    </location>
</feature>
<evidence type="ECO:0000256" key="7">
    <source>
        <dbReference type="ARBA" id="ARBA00022989"/>
    </source>
</evidence>
<feature type="transmembrane region" description="Helical" evidence="9">
    <location>
        <begin position="52"/>
        <end position="72"/>
    </location>
</feature>
<dbReference type="InterPro" id="IPR036640">
    <property type="entry name" value="ABC1_TM_sf"/>
</dbReference>
<proteinExistence type="predicted"/>
<keyword evidence="13" id="KW-1185">Reference proteome</keyword>
<organism evidence="12 13">
    <name type="scientific">Oedothorax gibbosus</name>
    <dbReference type="NCBI Taxonomy" id="931172"/>
    <lineage>
        <taxon>Eukaryota</taxon>
        <taxon>Metazoa</taxon>
        <taxon>Ecdysozoa</taxon>
        <taxon>Arthropoda</taxon>
        <taxon>Chelicerata</taxon>
        <taxon>Arachnida</taxon>
        <taxon>Araneae</taxon>
        <taxon>Araneomorphae</taxon>
        <taxon>Entelegynae</taxon>
        <taxon>Araneoidea</taxon>
        <taxon>Linyphiidae</taxon>
        <taxon>Erigoninae</taxon>
        <taxon>Oedothorax</taxon>
    </lineage>
</organism>
<dbReference type="GO" id="GO:0005524">
    <property type="term" value="F:ATP binding"/>
    <property type="evidence" value="ECO:0007669"/>
    <property type="project" value="UniProtKB-KW"/>
</dbReference>
<sequence length="421" mass="46803">SNLRTVSSRYHGTIFRKNLQVAMSARKDFPSGNLMNLLSVDVKRLQGFTIQAATLVSAPLKIFIIIFILWQYLGPSTLAGVAMIVVLLPISYYLSIIGERFSNKQMTSKDLRIKHLNEILNGIKILKLYAWEIPFGAKVSEARKAEIKWIRHSLLCFVVTTFVYYCAPFLVSLAGFATYLLSDERNILDPTRAFVSLTLMNQLRYALFDLPDSISELIQCNVSLGRLRKFFTAENKDESMIGNNPEKGEVLTVKGASFSWSTDNGECTLNNINLNIPKGKLVAVIGPVGSGKSSLLSAVLGEMCKKGGSIDIKGTVAYVPQQPWVLNRTLKHNILLERQMHQDKYNKIVEVCCLKPDLDILPAGDGTEIGEKGVNLSGGQKLRVNLAQAVYQDKEIYLLDDPLSAVDVHVRKSLFTDVIGK</sequence>
<accession>A0AAV6TES3</accession>
<evidence type="ECO:0000256" key="3">
    <source>
        <dbReference type="ARBA" id="ARBA00022692"/>
    </source>
</evidence>
<evidence type="ECO:0000259" key="11">
    <source>
        <dbReference type="PROSITE" id="PS50929"/>
    </source>
</evidence>
<evidence type="ECO:0000256" key="9">
    <source>
        <dbReference type="SAM" id="Phobius"/>
    </source>
</evidence>
<comment type="caution">
    <text evidence="12">The sequence shown here is derived from an EMBL/GenBank/DDBJ whole genome shotgun (WGS) entry which is preliminary data.</text>
</comment>
<feature type="transmembrane region" description="Helical" evidence="9">
    <location>
        <begin position="78"/>
        <end position="96"/>
    </location>
</feature>
<keyword evidence="6" id="KW-0067">ATP-binding</keyword>
<name>A0AAV6TES3_9ARAC</name>
<dbReference type="InterPro" id="IPR050173">
    <property type="entry name" value="ABC_transporter_C-like"/>
</dbReference>
<feature type="domain" description="ABC transmembrane type-1" evidence="11">
    <location>
        <begin position="6"/>
        <end position="219"/>
    </location>
</feature>
<keyword evidence="5" id="KW-0547">Nucleotide-binding</keyword>
<dbReference type="InterPro" id="IPR003439">
    <property type="entry name" value="ABC_transporter-like_ATP-bd"/>
</dbReference>
<dbReference type="AlphaFoldDB" id="A0AAV6TES3"/>
<dbReference type="SUPFAM" id="SSF90123">
    <property type="entry name" value="ABC transporter transmembrane region"/>
    <property type="match status" value="1"/>
</dbReference>
<dbReference type="FunFam" id="3.40.50.300:FF:000997">
    <property type="entry name" value="Multidrug resistance-associated protein 1"/>
    <property type="match status" value="1"/>
</dbReference>
<dbReference type="Gene3D" id="3.40.50.300">
    <property type="entry name" value="P-loop containing nucleotide triphosphate hydrolases"/>
    <property type="match status" value="1"/>
</dbReference>
<evidence type="ECO:0000256" key="8">
    <source>
        <dbReference type="ARBA" id="ARBA00023136"/>
    </source>
</evidence>
<dbReference type="PANTHER" id="PTHR24223:SF443">
    <property type="entry name" value="MULTIDRUG-RESISTANCE LIKE PROTEIN 1, ISOFORM I"/>
    <property type="match status" value="1"/>
</dbReference>
<keyword evidence="7 9" id="KW-1133">Transmembrane helix</keyword>
<keyword evidence="8 9" id="KW-0472">Membrane</keyword>
<gene>
    <name evidence="12" type="ORF">JTE90_018799</name>
</gene>
<comment type="subcellular location">
    <subcellularLocation>
        <location evidence="1">Endomembrane system</location>
        <topology evidence="1">Multi-pass membrane protein</topology>
    </subcellularLocation>
</comment>
<feature type="domain" description="ABC transporter" evidence="10">
    <location>
        <begin position="253"/>
        <end position="419"/>
    </location>
</feature>
<evidence type="ECO:0000313" key="13">
    <source>
        <dbReference type="Proteomes" id="UP000827092"/>
    </source>
</evidence>
<evidence type="ECO:0008006" key="14">
    <source>
        <dbReference type="Google" id="ProtNLM"/>
    </source>
</evidence>
<dbReference type="CDD" id="cd03250">
    <property type="entry name" value="ABCC_MRP_domain1"/>
    <property type="match status" value="1"/>
</dbReference>
<dbReference type="Pfam" id="PF00664">
    <property type="entry name" value="ABC_membrane"/>
    <property type="match status" value="1"/>
</dbReference>
<dbReference type="PROSITE" id="PS50929">
    <property type="entry name" value="ABC_TM1F"/>
    <property type="match status" value="1"/>
</dbReference>
<dbReference type="GO" id="GO:0140359">
    <property type="term" value="F:ABC-type transporter activity"/>
    <property type="evidence" value="ECO:0007669"/>
    <property type="project" value="InterPro"/>
</dbReference>
<dbReference type="EMBL" id="JAFNEN010005808">
    <property type="protein sequence ID" value="KAG8160600.1"/>
    <property type="molecule type" value="Genomic_DNA"/>
</dbReference>
<dbReference type="Pfam" id="PF00005">
    <property type="entry name" value="ABC_tran"/>
    <property type="match status" value="1"/>
</dbReference>
<evidence type="ECO:0000256" key="4">
    <source>
        <dbReference type="ARBA" id="ARBA00022737"/>
    </source>
</evidence>
<evidence type="ECO:0000256" key="1">
    <source>
        <dbReference type="ARBA" id="ARBA00004127"/>
    </source>
</evidence>
<evidence type="ECO:0000256" key="2">
    <source>
        <dbReference type="ARBA" id="ARBA00022448"/>
    </source>
</evidence>